<comment type="similarity">
    <text evidence="2">Belongs to the chromate ion transporter (CHR) (TC 2.A.51) family.</text>
</comment>
<dbReference type="InterPro" id="IPR014047">
    <property type="entry name" value="Chr_Tranpt_l_chain"/>
</dbReference>
<keyword evidence="9" id="KW-1185">Reference proteome</keyword>
<keyword evidence="4 7" id="KW-0812">Transmembrane</keyword>
<comment type="caution">
    <text evidence="8">The sequence shown here is derived from an EMBL/GenBank/DDBJ whole genome shotgun (WGS) entry which is preliminary data.</text>
</comment>
<organism evidence="8 9">
    <name type="scientific">Bermanella marisrubri</name>
    <dbReference type="NCBI Taxonomy" id="207949"/>
    <lineage>
        <taxon>Bacteria</taxon>
        <taxon>Pseudomonadati</taxon>
        <taxon>Pseudomonadota</taxon>
        <taxon>Gammaproteobacteria</taxon>
        <taxon>Oceanospirillales</taxon>
        <taxon>Oceanospirillaceae</taxon>
        <taxon>Bermanella</taxon>
    </lineage>
</organism>
<dbReference type="PIRSF" id="PIRSF004810">
    <property type="entry name" value="ChrA"/>
    <property type="match status" value="1"/>
</dbReference>
<dbReference type="InterPro" id="IPR003370">
    <property type="entry name" value="Chromate_transpt"/>
</dbReference>
<evidence type="ECO:0000313" key="8">
    <source>
        <dbReference type="EMBL" id="EAT13183.1"/>
    </source>
</evidence>
<feature type="transmembrane region" description="Helical" evidence="7">
    <location>
        <begin position="215"/>
        <end position="235"/>
    </location>
</feature>
<evidence type="ECO:0000313" key="9">
    <source>
        <dbReference type="Proteomes" id="UP000004263"/>
    </source>
</evidence>
<dbReference type="STRING" id="207949.RED65_00445"/>
<protein>
    <submittedName>
        <fullName evidence="8">Chromate resistance protein-related protein</fullName>
    </submittedName>
</protein>
<evidence type="ECO:0000256" key="3">
    <source>
        <dbReference type="ARBA" id="ARBA00022475"/>
    </source>
</evidence>
<feature type="transmembrane region" description="Helical" evidence="7">
    <location>
        <begin position="142"/>
        <end position="170"/>
    </location>
</feature>
<dbReference type="Pfam" id="PF02417">
    <property type="entry name" value="Chromate_transp"/>
    <property type="match status" value="2"/>
</dbReference>
<feature type="transmembrane region" description="Helical" evidence="7">
    <location>
        <begin position="358"/>
        <end position="375"/>
    </location>
</feature>
<feature type="transmembrane region" description="Helical" evidence="7">
    <location>
        <begin position="111"/>
        <end position="130"/>
    </location>
</feature>
<feature type="transmembrane region" description="Helical" evidence="7">
    <location>
        <begin position="190"/>
        <end position="209"/>
    </location>
</feature>
<dbReference type="AlphaFoldDB" id="Q1N595"/>
<feature type="transmembrane region" description="Helical" evidence="7">
    <location>
        <begin position="247"/>
        <end position="267"/>
    </location>
</feature>
<dbReference type="PANTHER" id="PTHR33567">
    <property type="entry name" value="CHROMATE ION TRANSPORTER (EUROFUNG)"/>
    <property type="match status" value="1"/>
</dbReference>
<evidence type="ECO:0000256" key="4">
    <source>
        <dbReference type="ARBA" id="ARBA00022692"/>
    </source>
</evidence>
<keyword evidence="5 7" id="KW-1133">Transmembrane helix</keyword>
<accession>Q1N595</accession>
<dbReference type="GO" id="GO:0005886">
    <property type="term" value="C:plasma membrane"/>
    <property type="evidence" value="ECO:0007669"/>
    <property type="project" value="UniProtKB-SubCell"/>
</dbReference>
<dbReference type="Proteomes" id="UP000004263">
    <property type="component" value="Unassembled WGS sequence"/>
</dbReference>
<sequence>MKSALSLFATFFVLGCTSFGGPAAHLGYFHQRFVKEKQWLTEDEYGKLLALSQFLPGPGSSQVGFAIGLNRMGLLGGIIAFVAFTLPSFLMMLVLAMGFIQLSEQDWLQSIIHGFKLLAVVVVLDAVLGMGKNFCNTKTKQLIAVATAIAVLLAPVAYIPLICIAVAAAIGLSQQAEASNNVEWKVPKSAWIFGAIFVAFLFIPLNPIFNQSYTAGSLVFGGGHVVLPLLQDYFAASVGESAFITGYAAAQAIPGPMFTFATFLGALSHESPVLGALLATAGIFLPGFLLLLTFHKLWNNLSHHNRINNMVMAINASVVGLLGATLYNPIFTSSVMSPLDFAWVVAGYALLKFVGLKILWLIAITIVASLIRFALTT</sequence>
<dbReference type="PROSITE" id="PS51257">
    <property type="entry name" value="PROKAR_LIPOPROTEIN"/>
    <property type="match status" value="1"/>
</dbReference>
<feature type="transmembrane region" description="Helical" evidence="7">
    <location>
        <begin position="273"/>
        <end position="294"/>
    </location>
</feature>
<evidence type="ECO:0000256" key="7">
    <source>
        <dbReference type="SAM" id="Phobius"/>
    </source>
</evidence>
<comment type="subcellular location">
    <subcellularLocation>
        <location evidence="1">Cell membrane</location>
        <topology evidence="1">Multi-pass membrane protein</topology>
    </subcellularLocation>
</comment>
<dbReference type="EMBL" id="AAQH01000002">
    <property type="protein sequence ID" value="EAT13183.1"/>
    <property type="molecule type" value="Genomic_DNA"/>
</dbReference>
<feature type="transmembrane region" description="Helical" evidence="7">
    <location>
        <begin position="74"/>
        <end position="99"/>
    </location>
</feature>
<dbReference type="HOGENOM" id="CLU_018106_0_1_6"/>
<gene>
    <name evidence="8" type="ORF">RED65_00445</name>
</gene>
<dbReference type="PANTHER" id="PTHR33567:SF3">
    <property type="entry name" value="CHROMATE ION TRANSPORTER (EUROFUNG)"/>
    <property type="match status" value="1"/>
</dbReference>
<proteinExistence type="inferred from homology"/>
<name>Q1N595_9GAMM</name>
<dbReference type="OrthoDB" id="8969999at2"/>
<evidence type="ECO:0000256" key="2">
    <source>
        <dbReference type="ARBA" id="ARBA00005262"/>
    </source>
</evidence>
<evidence type="ECO:0000256" key="1">
    <source>
        <dbReference type="ARBA" id="ARBA00004651"/>
    </source>
</evidence>
<keyword evidence="6 7" id="KW-0472">Membrane</keyword>
<feature type="transmembrane region" description="Helical" evidence="7">
    <location>
        <begin position="306"/>
        <end position="324"/>
    </location>
</feature>
<keyword evidence="3" id="KW-1003">Cell membrane</keyword>
<dbReference type="NCBIfam" id="TIGR00937">
    <property type="entry name" value="2A51"/>
    <property type="match status" value="1"/>
</dbReference>
<evidence type="ECO:0000256" key="5">
    <source>
        <dbReference type="ARBA" id="ARBA00022989"/>
    </source>
</evidence>
<dbReference type="GO" id="GO:0015109">
    <property type="term" value="F:chromate transmembrane transporter activity"/>
    <property type="evidence" value="ECO:0007669"/>
    <property type="project" value="InterPro"/>
</dbReference>
<evidence type="ECO:0000256" key="6">
    <source>
        <dbReference type="ARBA" id="ARBA00023136"/>
    </source>
</evidence>
<reference evidence="8 9" key="1">
    <citation type="submission" date="2006-03" db="EMBL/GenBank/DDBJ databases">
        <authorList>
            <person name="Pinhassi J."/>
            <person name="Pedros-Alio C."/>
            <person name="Ferriera S."/>
            <person name="Johnson J."/>
            <person name="Kravitz S."/>
            <person name="Halpern A."/>
            <person name="Remington K."/>
            <person name="Beeson K."/>
            <person name="Tran B."/>
            <person name="Rogers Y.-H."/>
            <person name="Friedman R."/>
            <person name="Venter J.C."/>
        </authorList>
    </citation>
    <scope>NUCLEOTIDE SEQUENCE [LARGE SCALE GENOMIC DNA]</scope>
    <source>
        <strain evidence="8 9">RED65</strain>
    </source>
</reference>
<dbReference type="RefSeq" id="WP_007017569.1">
    <property type="nucleotide sequence ID" value="NZ_CH724114.1"/>
</dbReference>